<evidence type="ECO:0000313" key="3">
    <source>
        <dbReference type="Proteomes" id="UP000002432"/>
    </source>
</evidence>
<keyword evidence="1" id="KW-1133">Transmembrane helix</keyword>
<proteinExistence type="predicted"/>
<feature type="transmembrane region" description="Helical" evidence="1">
    <location>
        <begin position="40"/>
        <end position="58"/>
    </location>
</feature>
<keyword evidence="1" id="KW-0472">Membrane</keyword>
<accession>Q1II61</accession>
<keyword evidence="3" id="KW-1185">Reference proteome</keyword>
<dbReference type="RefSeq" id="WP_011525236.1">
    <property type="nucleotide sequence ID" value="NC_008009.1"/>
</dbReference>
<dbReference type="KEGG" id="aba:Acid345_4439"/>
<feature type="transmembrane region" description="Helical" evidence="1">
    <location>
        <begin position="6"/>
        <end position="28"/>
    </location>
</feature>
<sequence>MDLKYAVSIIGNFILIAGLAIAGFHFFAEYHATGKWAKNITGLLAGLGLLTLAFALMITPANAEVIAAIADTKANVVFLGISSALLLAAIMAFGIITYSKPLRLLHQRRIQRDLNRDLPKIP</sequence>
<dbReference type="Proteomes" id="UP000002432">
    <property type="component" value="Chromosome"/>
</dbReference>
<dbReference type="HOGENOM" id="CLU_2023669_0_0_0"/>
<gene>
    <name evidence="2" type="ordered locus">Acid345_4439</name>
</gene>
<protein>
    <submittedName>
        <fullName evidence="2">Uncharacterized protein</fullName>
    </submittedName>
</protein>
<evidence type="ECO:0000313" key="2">
    <source>
        <dbReference type="EMBL" id="ABF43439.1"/>
    </source>
</evidence>
<evidence type="ECO:0000256" key="1">
    <source>
        <dbReference type="SAM" id="Phobius"/>
    </source>
</evidence>
<name>Q1II61_KORVE</name>
<dbReference type="AlphaFoldDB" id="Q1II61"/>
<organism evidence="2 3">
    <name type="scientific">Koribacter versatilis (strain Ellin345)</name>
    <dbReference type="NCBI Taxonomy" id="204669"/>
    <lineage>
        <taxon>Bacteria</taxon>
        <taxon>Pseudomonadati</taxon>
        <taxon>Acidobacteriota</taxon>
        <taxon>Terriglobia</taxon>
        <taxon>Terriglobales</taxon>
        <taxon>Candidatus Korobacteraceae</taxon>
        <taxon>Candidatus Korobacter</taxon>
    </lineage>
</organism>
<dbReference type="EMBL" id="CP000360">
    <property type="protein sequence ID" value="ABF43439.1"/>
    <property type="molecule type" value="Genomic_DNA"/>
</dbReference>
<dbReference type="EnsemblBacteria" id="ABF43439">
    <property type="protein sequence ID" value="ABF43439"/>
    <property type="gene ID" value="Acid345_4439"/>
</dbReference>
<dbReference type="STRING" id="204669.Acid345_4439"/>
<reference evidence="2 3" key="1">
    <citation type="journal article" date="2009" name="Appl. Environ. Microbiol.">
        <title>Three genomes from the phylum Acidobacteria provide insight into the lifestyles of these microorganisms in soils.</title>
        <authorList>
            <person name="Ward N.L."/>
            <person name="Challacombe J.F."/>
            <person name="Janssen P.H."/>
            <person name="Henrissat B."/>
            <person name="Coutinho P.M."/>
            <person name="Wu M."/>
            <person name="Xie G."/>
            <person name="Haft D.H."/>
            <person name="Sait M."/>
            <person name="Badger J."/>
            <person name="Barabote R.D."/>
            <person name="Bradley B."/>
            <person name="Brettin T.S."/>
            <person name="Brinkac L.M."/>
            <person name="Bruce D."/>
            <person name="Creasy T."/>
            <person name="Daugherty S.C."/>
            <person name="Davidsen T.M."/>
            <person name="DeBoy R.T."/>
            <person name="Detter J.C."/>
            <person name="Dodson R.J."/>
            <person name="Durkin A.S."/>
            <person name="Ganapathy A."/>
            <person name="Gwinn-Giglio M."/>
            <person name="Han C.S."/>
            <person name="Khouri H."/>
            <person name="Kiss H."/>
            <person name="Kothari S.P."/>
            <person name="Madupu R."/>
            <person name="Nelson K.E."/>
            <person name="Nelson W.C."/>
            <person name="Paulsen I."/>
            <person name="Penn K."/>
            <person name="Ren Q."/>
            <person name="Rosovitz M.J."/>
            <person name="Selengut J.D."/>
            <person name="Shrivastava S."/>
            <person name="Sullivan S.A."/>
            <person name="Tapia R."/>
            <person name="Thompson L.S."/>
            <person name="Watkins K.L."/>
            <person name="Yang Q."/>
            <person name="Yu C."/>
            <person name="Zafar N."/>
            <person name="Zhou L."/>
            <person name="Kuske C.R."/>
        </authorList>
    </citation>
    <scope>NUCLEOTIDE SEQUENCE [LARGE SCALE GENOMIC DNA]</scope>
    <source>
        <strain evidence="2 3">Ellin345</strain>
    </source>
</reference>
<keyword evidence="1" id="KW-0812">Transmembrane</keyword>
<feature type="transmembrane region" description="Helical" evidence="1">
    <location>
        <begin position="78"/>
        <end position="99"/>
    </location>
</feature>